<reference evidence="4" key="3">
    <citation type="submission" date="2025-09" db="UniProtKB">
        <authorList>
            <consortium name="Ensembl"/>
        </authorList>
    </citation>
    <scope>IDENTIFICATION</scope>
</reference>
<evidence type="ECO:0000313" key="5">
    <source>
        <dbReference type="Proteomes" id="UP000694397"/>
    </source>
</evidence>
<dbReference type="SMART" id="SM00365">
    <property type="entry name" value="LRR_SD22"/>
    <property type="match status" value="6"/>
</dbReference>
<dbReference type="FunFam" id="3.80.10.10:FF:000265">
    <property type="entry name" value="Leucine-rich repeat-containing protein 40"/>
    <property type="match status" value="1"/>
</dbReference>
<dbReference type="Proteomes" id="UP000694397">
    <property type="component" value="Chromosome 9"/>
</dbReference>
<dbReference type="Ensembl" id="ENSSFOT00015076394.1">
    <property type="protein sequence ID" value="ENSSFOP00015065149.1"/>
    <property type="gene ID" value="ENSSFOG00015014904.2"/>
</dbReference>
<organism evidence="4 5">
    <name type="scientific">Scleropages formosus</name>
    <name type="common">Asian bonytongue</name>
    <name type="synonym">Osteoglossum formosum</name>
    <dbReference type="NCBI Taxonomy" id="113540"/>
    <lineage>
        <taxon>Eukaryota</taxon>
        <taxon>Metazoa</taxon>
        <taxon>Chordata</taxon>
        <taxon>Craniata</taxon>
        <taxon>Vertebrata</taxon>
        <taxon>Euteleostomi</taxon>
        <taxon>Actinopterygii</taxon>
        <taxon>Neopterygii</taxon>
        <taxon>Teleostei</taxon>
        <taxon>Osteoglossocephala</taxon>
        <taxon>Osteoglossomorpha</taxon>
        <taxon>Osteoglossiformes</taxon>
        <taxon>Osteoglossidae</taxon>
        <taxon>Scleropages</taxon>
    </lineage>
</organism>
<keyword evidence="2" id="KW-0677">Repeat</keyword>
<dbReference type="Pfam" id="PF00560">
    <property type="entry name" value="LRR_1"/>
    <property type="match status" value="1"/>
</dbReference>
<evidence type="ECO:0000313" key="4">
    <source>
        <dbReference type="Ensembl" id="ENSSFOP00015065149.1"/>
    </source>
</evidence>
<dbReference type="InterPro" id="IPR001611">
    <property type="entry name" value="Leu-rich_rpt"/>
</dbReference>
<dbReference type="FunFam" id="3.80.10.10:FF:000116">
    <property type="entry name" value="Leucine-rich repeat-containing protein 40"/>
    <property type="match status" value="1"/>
</dbReference>
<dbReference type="InterPro" id="IPR055414">
    <property type="entry name" value="LRR_R13L4/SHOC2-like"/>
</dbReference>
<dbReference type="PROSITE" id="PS51450">
    <property type="entry name" value="LRR"/>
    <property type="match status" value="4"/>
</dbReference>
<name>A0A8C9VV94_SCLFO</name>
<reference evidence="4 5" key="1">
    <citation type="submission" date="2019-04" db="EMBL/GenBank/DDBJ databases">
        <authorList>
            <consortium name="Wellcome Sanger Institute Data Sharing"/>
        </authorList>
    </citation>
    <scope>NUCLEOTIDE SEQUENCE [LARGE SCALE GENOMIC DNA]</scope>
</reference>
<dbReference type="InterPro" id="IPR003591">
    <property type="entry name" value="Leu-rich_rpt_typical-subtyp"/>
</dbReference>
<dbReference type="Gene3D" id="3.80.10.10">
    <property type="entry name" value="Ribonuclease Inhibitor"/>
    <property type="match status" value="3"/>
</dbReference>
<dbReference type="PANTHER" id="PTHR48051:SF41">
    <property type="entry name" value="LEUCINE-RICH REPEAT-CONTAINING PROTEIN 40"/>
    <property type="match status" value="1"/>
</dbReference>
<dbReference type="SMART" id="SM00364">
    <property type="entry name" value="LRR_BAC"/>
    <property type="match status" value="9"/>
</dbReference>
<dbReference type="OrthoDB" id="660555at2759"/>
<dbReference type="InterPro" id="IPR032675">
    <property type="entry name" value="LRR_dom_sf"/>
</dbReference>
<dbReference type="GO" id="GO:0005737">
    <property type="term" value="C:cytoplasm"/>
    <property type="evidence" value="ECO:0007669"/>
    <property type="project" value="TreeGrafter"/>
</dbReference>
<dbReference type="PANTHER" id="PTHR48051">
    <property type="match status" value="1"/>
</dbReference>
<protein>
    <submittedName>
        <fullName evidence="4">Leucine rich repeat containing 40</fullName>
    </submittedName>
</protein>
<evidence type="ECO:0000259" key="3">
    <source>
        <dbReference type="Pfam" id="PF23598"/>
    </source>
</evidence>
<proteinExistence type="predicted"/>
<dbReference type="PRINTS" id="PR00019">
    <property type="entry name" value="LEURICHRPT"/>
</dbReference>
<reference evidence="4" key="2">
    <citation type="submission" date="2025-08" db="UniProtKB">
        <authorList>
            <consortium name="Ensembl"/>
        </authorList>
    </citation>
    <scope>IDENTIFICATION</scope>
</reference>
<dbReference type="AlphaFoldDB" id="A0A8C9VV94"/>
<dbReference type="Pfam" id="PF13855">
    <property type="entry name" value="LRR_8"/>
    <property type="match status" value="3"/>
</dbReference>
<keyword evidence="1" id="KW-0433">Leucine-rich repeat</keyword>
<dbReference type="GeneTree" id="ENSGT00940000156968"/>
<sequence>MDLAQVICWQLLLCSLAALLYGYKSPMFIWFCHYCSTLCYPVFSPTECVEAEYRHTARSTREHIIRRCRPMVGTDRPHQAPPIFKQAGGSVRRCSLAGCSGCSGRRYQYFARSCHAASVTSALSRLCCMAFLTQKNNESVFNSGTSVSVCLFNLMKVHDNQLTALPKSIGELQNLQKLTLSHNKLRELPEELWELKNLRSLQLQQNLLEHLPQGVGELTALDDIDLSDNQLTEVPDSLGNLSNLVKLNLSHNKLKGLPLGISGMKNLRLLDCTRNHLESVPPVLAQMTSLEQLYLRHNKLCFLPELSSCKMLKELHVGNNQIEMVEARQLKHLSALSVLELRDNKVKTLPDEITLLESLERLDIANNNISSLPCALGNMPKLKILALEGNPLRTIRRDLLIKGTQELLKYLRSRIQEQPDVKTEQDSHTAMTLPSQAKINVHAIKTLKTLDYSGKQEASVPDDVFDAVGSDPVSVVNFSKNELSAVPPRIIELKSTVSDINLGFNKLTSIPPDFSMLQNLAHIDFRNNLLVSLPEELEALSKLRSIILSFNRFKVFPNVLYQIRSLETILISNNQVGSVDPIKLKGLERLSTLDLQNNDIMQVPPELGNCTSLRALMLDGNPFRNPRAAIIAKGTDALLEYLRSRIPA</sequence>
<keyword evidence="5" id="KW-1185">Reference proteome</keyword>
<dbReference type="SMART" id="SM00369">
    <property type="entry name" value="LRR_TYP"/>
    <property type="match status" value="13"/>
</dbReference>
<dbReference type="SUPFAM" id="SSF52058">
    <property type="entry name" value="L domain-like"/>
    <property type="match status" value="2"/>
</dbReference>
<feature type="domain" description="Disease resistance R13L4/SHOC-2-like LRR" evidence="3">
    <location>
        <begin position="301"/>
        <end position="388"/>
    </location>
</feature>
<dbReference type="FunFam" id="3.80.10.10:FF:000193">
    <property type="entry name" value="Leucine-rich repeat-containing protein 40"/>
    <property type="match status" value="1"/>
</dbReference>
<accession>A0A8C9VV94</accession>
<dbReference type="Pfam" id="PF23598">
    <property type="entry name" value="LRR_14"/>
    <property type="match status" value="1"/>
</dbReference>
<gene>
    <name evidence="4" type="primary">LRRC40</name>
    <name evidence="4" type="synonym">lrrc40</name>
</gene>
<dbReference type="InterPro" id="IPR050216">
    <property type="entry name" value="LRR_domain-containing"/>
</dbReference>
<evidence type="ECO:0000256" key="2">
    <source>
        <dbReference type="ARBA" id="ARBA00022737"/>
    </source>
</evidence>
<evidence type="ECO:0000256" key="1">
    <source>
        <dbReference type="ARBA" id="ARBA00022614"/>
    </source>
</evidence>